<dbReference type="SUPFAM" id="SSF88946">
    <property type="entry name" value="Sigma2 domain of RNA polymerase sigma factors"/>
    <property type="match status" value="1"/>
</dbReference>
<name>A0ABP5GIQ8_9MICO</name>
<organism evidence="8 9">
    <name type="scientific">Agromyces tropicus</name>
    <dbReference type="NCBI Taxonomy" id="555371"/>
    <lineage>
        <taxon>Bacteria</taxon>
        <taxon>Bacillati</taxon>
        <taxon>Actinomycetota</taxon>
        <taxon>Actinomycetes</taxon>
        <taxon>Micrococcales</taxon>
        <taxon>Microbacteriaceae</taxon>
        <taxon>Agromyces</taxon>
    </lineage>
</organism>
<dbReference type="PANTHER" id="PTHR43133:SF66">
    <property type="entry name" value="ECF RNA POLYMERASE SIGMA FACTOR SIGK"/>
    <property type="match status" value="1"/>
</dbReference>
<keyword evidence="4" id="KW-0804">Transcription</keyword>
<dbReference type="Pfam" id="PF08281">
    <property type="entry name" value="Sigma70_r4_2"/>
    <property type="match status" value="1"/>
</dbReference>
<dbReference type="SUPFAM" id="SSF88659">
    <property type="entry name" value="Sigma3 and sigma4 domains of RNA polymerase sigma factors"/>
    <property type="match status" value="1"/>
</dbReference>
<feature type="domain" description="RNA polymerase sigma-70 region 2" evidence="6">
    <location>
        <begin position="65"/>
        <end position="132"/>
    </location>
</feature>
<evidence type="ECO:0000256" key="2">
    <source>
        <dbReference type="ARBA" id="ARBA00023015"/>
    </source>
</evidence>
<dbReference type="InterPro" id="IPR013325">
    <property type="entry name" value="RNA_pol_sigma_r2"/>
</dbReference>
<proteinExistence type="inferred from homology"/>
<comment type="similarity">
    <text evidence="1">Belongs to the sigma-70 factor family. ECF subfamily.</text>
</comment>
<dbReference type="PANTHER" id="PTHR43133">
    <property type="entry name" value="RNA POLYMERASE ECF-TYPE SIGMA FACTO"/>
    <property type="match status" value="1"/>
</dbReference>
<dbReference type="InterPro" id="IPR036388">
    <property type="entry name" value="WH-like_DNA-bd_sf"/>
</dbReference>
<keyword evidence="9" id="KW-1185">Reference proteome</keyword>
<gene>
    <name evidence="8" type="primary">sigK</name>
    <name evidence="8" type="ORF">GCM10009819_37240</name>
</gene>
<evidence type="ECO:0000313" key="8">
    <source>
        <dbReference type="EMBL" id="GAA2046096.1"/>
    </source>
</evidence>
<dbReference type="InterPro" id="IPR039425">
    <property type="entry name" value="RNA_pol_sigma-70-like"/>
</dbReference>
<feature type="region of interest" description="Disordered" evidence="5">
    <location>
        <begin position="1"/>
        <end position="23"/>
    </location>
</feature>
<comment type="caution">
    <text evidence="8">The sequence shown here is derived from an EMBL/GenBank/DDBJ whole genome shotgun (WGS) entry which is preliminary data.</text>
</comment>
<dbReference type="Pfam" id="PF04542">
    <property type="entry name" value="Sigma70_r2"/>
    <property type="match status" value="1"/>
</dbReference>
<dbReference type="NCBIfam" id="TIGR02937">
    <property type="entry name" value="sigma70-ECF"/>
    <property type="match status" value="1"/>
</dbReference>
<sequence length="224" mass="24471">MTLVQAPSAVARRPVPTATRGPRAVRSAMLGPVTDAELEPAASGPTLDDLLVGTGAGDRAAFGELYDRTASRVLGLVRRIVVDPAQAEEVAQDVFLEVWQTSPRFDPARGSAISWMFTLAHRRAVDRVRSSQSARDRDERVGVRDLEVPADTVAEAAEVRLDHERAREALAELSELQRECVALAYYGGLTQAQIAERLEVPLGTVKTRMRDGMIRLRRLMGVST</sequence>
<dbReference type="InterPro" id="IPR013249">
    <property type="entry name" value="RNA_pol_sigma70_r4_t2"/>
</dbReference>
<keyword evidence="2" id="KW-0805">Transcription regulation</keyword>
<evidence type="ECO:0000256" key="1">
    <source>
        <dbReference type="ARBA" id="ARBA00010641"/>
    </source>
</evidence>
<reference evidence="9" key="1">
    <citation type="journal article" date="2019" name="Int. J. Syst. Evol. Microbiol.">
        <title>The Global Catalogue of Microorganisms (GCM) 10K type strain sequencing project: providing services to taxonomists for standard genome sequencing and annotation.</title>
        <authorList>
            <consortium name="The Broad Institute Genomics Platform"/>
            <consortium name="The Broad Institute Genome Sequencing Center for Infectious Disease"/>
            <person name="Wu L."/>
            <person name="Ma J."/>
        </authorList>
    </citation>
    <scope>NUCLEOTIDE SEQUENCE [LARGE SCALE GENOMIC DNA]</scope>
    <source>
        <strain evidence="9">JCM 15672</strain>
    </source>
</reference>
<feature type="domain" description="RNA polymerase sigma factor 70 region 4 type 2" evidence="7">
    <location>
        <begin position="164"/>
        <end position="215"/>
    </location>
</feature>
<evidence type="ECO:0000259" key="7">
    <source>
        <dbReference type="Pfam" id="PF08281"/>
    </source>
</evidence>
<dbReference type="NCBIfam" id="NF007228">
    <property type="entry name" value="PRK09646.1"/>
    <property type="match status" value="1"/>
</dbReference>
<accession>A0ABP5GIQ8</accession>
<evidence type="ECO:0000256" key="4">
    <source>
        <dbReference type="ARBA" id="ARBA00023163"/>
    </source>
</evidence>
<evidence type="ECO:0000313" key="9">
    <source>
        <dbReference type="Proteomes" id="UP001501196"/>
    </source>
</evidence>
<evidence type="ECO:0000256" key="5">
    <source>
        <dbReference type="SAM" id="MobiDB-lite"/>
    </source>
</evidence>
<dbReference type="InterPro" id="IPR007627">
    <property type="entry name" value="RNA_pol_sigma70_r2"/>
</dbReference>
<protein>
    <submittedName>
        <fullName evidence="8">ECF RNA polymerase sigma factor SigK</fullName>
    </submittedName>
</protein>
<dbReference type="CDD" id="cd06171">
    <property type="entry name" value="Sigma70_r4"/>
    <property type="match status" value="1"/>
</dbReference>
<evidence type="ECO:0000256" key="3">
    <source>
        <dbReference type="ARBA" id="ARBA00023082"/>
    </source>
</evidence>
<keyword evidence="3" id="KW-0731">Sigma factor</keyword>
<dbReference type="Gene3D" id="1.10.10.10">
    <property type="entry name" value="Winged helix-like DNA-binding domain superfamily/Winged helix DNA-binding domain"/>
    <property type="match status" value="1"/>
</dbReference>
<evidence type="ECO:0000259" key="6">
    <source>
        <dbReference type="Pfam" id="PF04542"/>
    </source>
</evidence>
<dbReference type="InterPro" id="IPR014284">
    <property type="entry name" value="RNA_pol_sigma-70_dom"/>
</dbReference>
<dbReference type="EMBL" id="BAAAPW010000008">
    <property type="protein sequence ID" value="GAA2046096.1"/>
    <property type="molecule type" value="Genomic_DNA"/>
</dbReference>
<dbReference type="Proteomes" id="UP001501196">
    <property type="component" value="Unassembled WGS sequence"/>
</dbReference>
<dbReference type="Gene3D" id="1.10.1740.10">
    <property type="match status" value="1"/>
</dbReference>
<dbReference type="InterPro" id="IPR013324">
    <property type="entry name" value="RNA_pol_sigma_r3/r4-like"/>
</dbReference>